<dbReference type="KEGG" id="pnd:Pla175_51290"/>
<reference evidence="2 3" key="1">
    <citation type="submission" date="2019-02" db="EMBL/GenBank/DDBJ databases">
        <title>Deep-cultivation of Planctomycetes and their phenomic and genomic characterization uncovers novel biology.</title>
        <authorList>
            <person name="Wiegand S."/>
            <person name="Jogler M."/>
            <person name="Boedeker C."/>
            <person name="Pinto D."/>
            <person name="Vollmers J."/>
            <person name="Rivas-Marin E."/>
            <person name="Kohn T."/>
            <person name="Peeters S.H."/>
            <person name="Heuer A."/>
            <person name="Rast P."/>
            <person name="Oberbeckmann S."/>
            <person name="Bunk B."/>
            <person name="Jeske O."/>
            <person name="Meyerdierks A."/>
            <person name="Storesund J.E."/>
            <person name="Kallscheuer N."/>
            <person name="Luecker S."/>
            <person name="Lage O.M."/>
            <person name="Pohl T."/>
            <person name="Merkel B.J."/>
            <person name="Hornburger P."/>
            <person name="Mueller R.-W."/>
            <person name="Bruemmer F."/>
            <person name="Labrenz M."/>
            <person name="Spormann A.M."/>
            <person name="Op den Camp H."/>
            <person name="Overmann J."/>
            <person name="Amann R."/>
            <person name="Jetten M.S.M."/>
            <person name="Mascher T."/>
            <person name="Medema M.H."/>
            <person name="Devos D.P."/>
            <person name="Kaster A.-K."/>
            <person name="Ovreas L."/>
            <person name="Rohde M."/>
            <person name="Galperin M.Y."/>
            <person name="Jogler C."/>
        </authorList>
    </citation>
    <scope>NUCLEOTIDE SEQUENCE [LARGE SCALE GENOMIC DNA]</scope>
    <source>
        <strain evidence="2 3">Pla175</strain>
    </source>
</reference>
<gene>
    <name evidence="2" type="ORF">Pla175_51290</name>
</gene>
<evidence type="ECO:0000259" key="1">
    <source>
        <dbReference type="Pfam" id="PF18480"/>
    </source>
</evidence>
<keyword evidence="3" id="KW-1185">Reference proteome</keyword>
<dbReference type="OrthoDB" id="426839at2"/>
<evidence type="ECO:0000313" key="3">
    <source>
        <dbReference type="Proteomes" id="UP000317429"/>
    </source>
</evidence>
<name>A0A518DJN9_9BACT</name>
<dbReference type="AlphaFoldDB" id="A0A518DJN9"/>
<organism evidence="2 3">
    <name type="scientific">Pirellulimonas nuda</name>
    <dbReference type="NCBI Taxonomy" id="2528009"/>
    <lineage>
        <taxon>Bacteria</taxon>
        <taxon>Pseudomonadati</taxon>
        <taxon>Planctomycetota</taxon>
        <taxon>Planctomycetia</taxon>
        <taxon>Pirellulales</taxon>
        <taxon>Lacipirellulaceae</taxon>
        <taxon>Pirellulimonas</taxon>
    </lineage>
</organism>
<dbReference type="InterPro" id="IPR041049">
    <property type="entry name" value="DUF5615"/>
</dbReference>
<accession>A0A518DJN9</accession>
<protein>
    <recommendedName>
        <fullName evidence="1">DUF5615 domain-containing protein</fullName>
    </recommendedName>
</protein>
<dbReference type="EMBL" id="CP036291">
    <property type="protein sequence ID" value="QDU91699.1"/>
    <property type="molecule type" value="Genomic_DNA"/>
</dbReference>
<dbReference type="Pfam" id="PF18480">
    <property type="entry name" value="DUF5615"/>
    <property type="match status" value="1"/>
</dbReference>
<dbReference type="Proteomes" id="UP000317429">
    <property type="component" value="Chromosome"/>
</dbReference>
<evidence type="ECO:0000313" key="2">
    <source>
        <dbReference type="EMBL" id="QDU91699.1"/>
    </source>
</evidence>
<proteinExistence type="predicted"/>
<feature type="domain" description="DUF5615" evidence="1">
    <location>
        <begin position="4"/>
        <end position="73"/>
    </location>
</feature>
<sequence length="75" mass="8496">MLSESDETQFAFSVQQGRVLITRDHDFRELASAVIDHPGVVFCKRRSHFGAIVKELDGMASSMRASDFRGKLFYV</sequence>